<name>A0A915BJJ4_PARUN</name>
<reference evidence="5" key="1">
    <citation type="submission" date="2022-11" db="UniProtKB">
        <authorList>
            <consortium name="WormBaseParasite"/>
        </authorList>
    </citation>
    <scope>IDENTIFICATION</scope>
</reference>
<proteinExistence type="predicted"/>
<dbReference type="PROSITE" id="PS50011">
    <property type="entry name" value="PROTEIN_KINASE_DOM"/>
    <property type="match status" value="1"/>
</dbReference>
<dbReference type="GO" id="GO:0005524">
    <property type="term" value="F:ATP binding"/>
    <property type="evidence" value="ECO:0007669"/>
    <property type="project" value="UniProtKB-KW"/>
</dbReference>
<feature type="domain" description="Protein kinase" evidence="3">
    <location>
        <begin position="194"/>
        <end position="464"/>
    </location>
</feature>
<dbReference type="Gene3D" id="1.10.510.10">
    <property type="entry name" value="Transferase(Phosphotransferase) domain 1"/>
    <property type="match status" value="1"/>
</dbReference>
<dbReference type="PRINTS" id="PR00109">
    <property type="entry name" value="TYRKINASE"/>
</dbReference>
<dbReference type="InterPro" id="IPR011009">
    <property type="entry name" value="Kinase-like_dom_sf"/>
</dbReference>
<evidence type="ECO:0000313" key="4">
    <source>
        <dbReference type="Proteomes" id="UP000887569"/>
    </source>
</evidence>
<sequence length="464" mass="53545">LCWLNMTLMGLYFAGSLMFYSLLERIFSGLWCSKAEYSDSEASASSITDTGSVGNSDSGSSVLSWTSTTKRIRRRQIDEILDSLPFFFGSMLDDPDLQTQLLAEPGDAFLVSYPLIKNDAEHRCTAYQKWHLVILEPNEIIFKIKVIYRRKFLRIASERNTLLLNFINERHLKMINRPWIIRQGQITPKMRIVTQQAFPIDEGVFALGKIEQKTLNFDALRRIPVIEMLITDCTHDEISCLLAEAQRRKRFGSVRIWRLWGICEYNGGAVSLILEDIVYGSVAEYVRVGLREYSQLCQFAVQIAEGLRYLEKYGFIHRRLTLDACLLTYDYNVKIAIYGLTAGELYPTTDDLRDVDRCRWIPPECLPHPDGPKRPYDSSAVVYSFGTVLWSMFHGAAMPYEDDQAANIIDRSYRSSQSLFIDNELVPDPMREVILRCWNSNELIRGRFRDLKWQLRKVRDNAAA</sequence>
<protein>
    <submittedName>
        <fullName evidence="5">Protein kinase domain-containing protein</fullName>
    </submittedName>
</protein>
<dbReference type="Proteomes" id="UP000887569">
    <property type="component" value="Unplaced"/>
</dbReference>
<dbReference type="PANTHER" id="PTHR24418">
    <property type="entry name" value="TYROSINE-PROTEIN KINASE"/>
    <property type="match status" value="1"/>
</dbReference>
<dbReference type="SUPFAM" id="SSF56112">
    <property type="entry name" value="Protein kinase-like (PK-like)"/>
    <property type="match status" value="1"/>
</dbReference>
<evidence type="ECO:0000256" key="1">
    <source>
        <dbReference type="ARBA" id="ARBA00022741"/>
    </source>
</evidence>
<dbReference type="AlphaFoldDB" id="A0A915BJJ4"/>
<dbReference type="GO" id="GO:0004672">
    <property type="term" value="F:protein kinase activity"/>
    <property type="evidence" value="ECO:0007669"/>
    <property type="project" value="InterPro"/>
</dbReference>
<dbReference type="WBParaSite" id="PgR043_g002_t01">
    <property type="protein sequence ID" value="PgR043_g002_t01"/>
    <property type="gene ID" value="PgR043_g002"/>
</dbReference>
<evidence type="ECO:0000313" key="5">
    <source>
        <dbReference type="WBParaSite" id="PgR043_g002_t01"/>
    </source>
</evidence>
<keyword evidence="2" id="KW-0067">ATP-binding</keyword>
<organism evidence="4 5">
    <name type="scientific">Parascaris univalens</name>
    <name type="common">Nematode worm</name>
    <dbReference type="NCBI Taxonomy" id="6257"/>
    <lineage>
        <taxon>Eukaryota</taxon>
        <taxon>Metazoa</taxon>
        <taxon>Ecdysozoa</taxon>
        <taxon>Nematoda</taxon>
        <taxon>Chromadorea</taxon>
        <taxon>Rhabditida</taxon>
        <taxon>Spirurina</taxon>
        <taxon>Ascaridomorpha</taxon>
        <taxon>Ascaridoidea</taxon>
        <taxon>Ascarididae</taxon>
        <taxon>Parascaris</taxon>
    </lineage>
</organism>
<dbReference type="InterPro" id="IPR050198">
    <property type="entry name" value="Non-receptor_tyrosine_kinases"/>
</dbReference>
<dbReference type="Pfam" id="PF07714">
    <property type="entry name" value="PK_Tyr_Ser-Thr"/>
    <property type="match status" value="1"/>
</dbReference>
<dbReference type="InterPro" id="IPR000719">
    <property type="entry name" value="Prot_kinase_dom"/>
</dbReference>
<evidence type="ECO:0000259" key="3">
    <source>
        <dbReference type="PROSITE" id="PS50011"/>
    </source>
</evidence>
<dbReference type="InterPro" id="IPR001245">
    <property type="entry name" value="Ser-Thr/Tyr_kinase_cat_dom"/>
</dbReference>
<accession>A0A915BJJ4</accession>
<evidence type="ECO:0000256" key="2">
    <source>
        <dbReference type="ARBA" id="ARBA00022840"/>
    </source>
</evidence>
<keyword evidence="1" id="KW-0547">Nucleotide-binding</keyword>
<keyword evidence="4" id="KW-1185">Reference proteome</keyword>